<dbReference type="PANTHER" id="PTHR13887">
    <property type="entry name" value="GLUTATHIONE S-TRANSFERASE KAPPA"/>
    <property type="match status" value="1"/>
</dbReference>
<organism evidence="2 3">
    <name type="scientific">Tilletiopsis washingtonensis</name>
    <dbReference type="NCBI Taxonomy" id="58919"/>
    <lineage>
        <taxon>Eukaryota</taxon>
        <taxon>Fungi</taxon>
        <taxon>Dikarya</taxon>
        <taxon>Basidiomycota</taxon>
        <taxon>Ustilaginomycotina</taxon>
        <taxon>Exobasidiomycetes</taxon>
        <taxon>Entylomatales</taxon>
        <taxon>Entylomatales incertae sedis</taxon>
        <taxon>Tilletiopsis</taxon>
    </lineage>
</organism>
<dbReference type="GeneID" id="37271717"/>
<protein>
    <submittedName>
        <fullName evidence="2">Thioredoxin-like protein</fullName>
    </submittedName>
</protein>
<dbReference type="SUPFAM" id="SSF52833">
    <property type="entry name" value="Thioredoxin-like"/>
    <property type="match status" value="1"/>
</dbReference>
<dbReference type="Proteomes" id="UP000245946">
    <property type="component" value="Unassembled WGS sequence"/>
</dbReference>
<dbReference type="AlphaFoldDB" id="A0A316Z7J3"/>
<proteinExistence type="predicted"/>
<dbReference type="CDD" id="cd03024">
    <property type="entry name" value="DsbA_FrnE"/>
    <property type="match status" value="1"/>
</dbReference>
<name>A0A316Z7J3_9BASI</name>
<feature type="domain" description="DSBA-like thioredoxin" evidence="1">
    <location>
        <begin position="12"/>
        <end position="224"/>
    </location>
</feature>
<dbReference type="PANTHER" id="PTHR13887:SF41">
    <property type="entry name" value="THIOREDOXIN SUPERFAMILY PROTEIN"/>
    <property type="match status" value="1"/>
</dbReference>
<keyword evidence="3" id="KW-1185">Reference proteome</keyword>
<dbReference type="Gene3D" id="3.40.30.10">
    <property type="entry name" value="Glutaredoxin"/>
    <property type="match status" value="1"/>
</dbReference>
<dbReference type="STRING" id="58919.A0A316Z7J3"/>
<dbReference type="InterPro" id="IPR001853">
    <property type="entry name" value="DSBA-like_thioredoxin_dom"/>
</dbReference>
<dbReference type="GO" id="GO:0016491">
    <property type="term" value="F:oxidoreductase activity"/>
    <property type="evidence" value="ECO:0007669"/>
    <property type="project" value="InterPro"/>
</dbReference>
<dbReference type="RefSeq" id="XP_025597848.1">
    <property type="nucleotide sequence ID" value="XM_025744173.1"/>
</dbReference>
<reference evidence="2 3" key="1">
    <citation type="journal article" date="2018" name="Mol. Biol. Evol.">
        <title>Broad Genomic Sampling Reveals a Smut Pathogenic Ancestry of the Fungal Clade Ustilaginomycotina.</title>
        <authorList>
            <person name="Kijpornyongpan T."/>
            <person name="Mondo S.J."/>
            <person name="Barry K."/>
            <person name="Sandor L."/>
            <person name="Lee J."/>
            <person name="Lipzen A."/>
            <person name="Pangilinan J."/>
            <person name="LaButti K."/>
            <person name="Hainaut M."/>
            <person name="Henrissat B."/>
            <person name="Grigoriev I.V."/>
            <person name="Spatafora J.W."/>
            <person name="Aime M.C."/>
        </authorList>
    </citation>
    <scope>NUCLEOTIDE SEQUENCE [LARGE SCALE GENOMIC DNA]</scope>
    <source>
        <strain evidence="2 3">MCA 4186</strain>
    </source>
</reference>
<sequence>MPAASLIPLRIAVTSDNICPFCFIGLRKLQAALRTSPYTSGAEAVFAPQLHFLPYQLDPTLPKAQAVDKRERYMRKFGPRFVQMESMMKERGAEEGIHFDYDGPLRNTFDSHRLLSHAYAQGGWEAQLRLLEELFPHYFERRGDPGSHEELAKLATDAHLFPSVDAALSWLRGSEQAAEVTSGFERARSKGITGVPFFELEAGEPEALRAVAEIPGAQDAQCFRAIIERMAGKAGVAHKEAQDLPEGARVCGGAKC</sequence>
<gene>
    <name evidence="2" type="ORF">FA09DRAFT_339074</name>
</gene>
<accession>A0A316Z7J3</accession>
<dbReference type="Pfam" id="PF01323">
    <property type="entry name" value="DSBA"/>
    <property type="match status" value="1"/>
</dbReference>
<dbReference type="OrthoDB" id="1930760at2759"/>
<evidence type="ECO:0000313" key="2">
    <source>
        <dbReference type="EMBL" id="PWN97569.1"/>
    </source>
</evidence>
<dbReference type="InterPro" id="IPR036249">
    <property type="entry name" value="Thioredoxin-like_sf"/>
</dbReference>
<evidence type="ECO:0000259" key="1">
    <source>
        <dbReference type="Pfam" id="PF01323"/>
    </source>
</evidence>
<evidence type="ECO:0000313" key="3">
    <source>
        <dbReference type="Proteomes" id="UP000245946"/>
    </source>
</evidence>
<dbReference type="EMBL" id="KZ819294">
    <property type="protein sequence ID" value="PWN97569.1"/>
    <property type="molecule type" value="Genomic_DNA"/>
</dbReference>